<comment type="cofactor">
    <cofactor evidence="8">
        <name>Mn(2+)</name>
        <dbReference type="ChEBI" id="CHEBI:29035"/>
    </cofactor>
    <text evidence="8">Binds 2 manganese ions per subunit.</text>
</comment>
<feature type="binding site" evidence="8">
    <location>
        <position position="280"/>
    </location>
    <ligand>
        <name>Mn(2+)</name>
        <dbReference type="ChEBI" id="CHEBI:29035"/>
        <label>2</label>
    </ligand>
</feature>
<proteinExistence type="inferred from homology"/>
<keyword evidence="8" id="KW-0963">Cytoplasm</keyword>
<dbReference type="GO" id="GO:0004177">
    <property type="term" value="F:aminopeptidase activity"/>
    <property type="evidence" value="ECO:0007669"/>
    <property type="project" value="UniProtKB-KW"/>
</dbReference>
<gene>
    <name evidence="8" type="primary">pepA</name>
    <name evidence="10" type="ORF">GCM10022399_20210</name>
</gene>
<keyword evidence="11" id="KW-1185">Reference proteome</keyword>
<dbReference type="InterPro" id="IPR011356">
    <property type="entry name" value="Leucine_aapep/pepB"/>
</dbReference>
<keyword evidence="6 8" id="KW-0378">Hydrolase</keyword>
<comment type="subcellular location">
    <subcellularLocation>
        <location evidence="8">Cytoplasm</location>
    </subcellularLocation>
</comment>
<feature type="active site" evidence="8">
    <location>
        <position position="343"/>
    </location>
</feature>
<sequence>MANLTISNRSAADTPGDALVVALVPADGGATPAPGHGLPRKTVSHLKSVITDLELAGKVGEVTTLAAVPDVAAKLVVLVGVGALSGETGALEDLRKGVGGAIRSLSKKKKVAVVVPGTSVEIVSAVAEGVALGAYAVSKAGTTSTDAVDAVALVGPADAASRKAVKRAAALGEAVAYTRDLVNLPPNLLYPETFVDSLADRVKGTKVKLRSYDMKALRAGGFGGTVGVGQGSANDPRIAVLSYTPSRPKASIAFVGKGITFDSGGLCIKPANGMLTMKCDMAGAAAVAGAVLAIAELGLPIAVTGYLGLAENMPSATAQRPSDVVTMRGGKTVEVLNTDAEGRMVLGDCIALASESKPDAIVDIATLTGAQVVALANTGAVMGNDDAFRTRVLEAAATVGEAMWPMPLPQELRPALESINADLAHKGGVEGGMLTAGIFLSEFVGEGIPWSHLDIAGPAFNDKAPTGYWPKGGTGFGVRTLVGLAESYV</sequence>
<dbReference type="EMBL" id="BAABDC010000002">
    <property type="protein sequence ID" value="GAA3703534.1"/>
    <property type="molecule type" value="Genomic_DNA"/>
</dbReference>
<keyword evidence="8" id="KW-0464">Manganese</keyword>
<feature type="binding site" evidence="8">
    <location>
        <position position="341"/>
    </location>
    <ligand>
        <name>Mn(2+)</name>
        <dbReference type="ChEBI" id="CHEBI:29035"/>
        <label>2</label>
    </ligand>
</feature>
<dbReference type="NCBIfam" id="NF002073">
    <property type="entry name" value="PRK00913.1-2"/>
    <property type="match status" value="1"/>
</dbReference>
<dbReference type="Proteomes" id="UP001501468">
    <property type="component" value="Unassembled WGS sequence"/>
</dbReference>
<dbReference type="Gene3D" id="3.40.630.10">
    <property type="entry name" value="Zn peptidases"/>
    <property type="match status" value="1"/>
</dbReference>
<dbReference type="RefSeq" id="WP_344945210.1">
    <property type="nucleotide sequence ID" value="NZ_BAABDC010000002.1"/>
</dbReference>
<evidence type="ECO:0000256" key="2">
    <source>
        <dbReference type="ARBA" id="ARBA00000967"/>
    </source>
</evidence>
<keyword evidence="5 8" id="KW-0645">Protease</keyword>
<evidence type="ECO:0000256" key="3">
    <source>
        <dbReference type="ARBA" id="ARBA00009528"/>
    </source>
</evidence>
<evidence type="ECO:0000313" key="10">
    <source>
        <dbReference type="EMBL" id="GAA3703534.1"/>
    </source>
</evidence>
<accession>A0ABP7DBS4</accession>
<dbReference type="SUPFAM" id="SSF52949">
    <property type="entry name" value="Macro domain-like"/>
    <property type="match status" value="1"/>
</dbReference>
<dbReference type="EC" id="3.4.11.10" evidence="8"/>
<dbReference type="PROSITE" id="PS00631">
    <property type="entry name" value="CYTOSOL_AP"/>
    <property type="match status" value="1"/>
</dbReference>
<comment type="function">
    <text evidence="7 8">Presumably involved in the processing and regular turnover of intracellular proteins. Catalyzes the removal of unsubstituted N-terminal amino acids from various peptides.</text>
</comment>
<comment type="catalytic activity">
    <reaction evidence="1 8">
        <text>Release of an N-terminal amino acid, Xaa-|-Yaa-, in which Xaa is preferably Leu, but may be other amino acids including Pro although not Arg or Lys, and Yaa may be Pro. Amino acid amides and methyl esters are also readily hydrolyzed, but rates on arylamides are exceedingly low.</text>
        <dbReference type="EC" id="3.4.11.1"/>
    </reaction>
</comment>
<organism evidence="10 11">
    <name type="scientific">Terrabacter ginsenosidimutans</name>
    <dbReference type="NCBI Taxonomy" id="490575"/>
    <lineage>
        <taxon>Bacteria</taxon>
        <taxon>Bacillati</taxon>
        <taxon>Actinomycetota</taxon>
        <taxon>Actinomycetes</taxon>
        <taxon>Micrococcales</taxon>
        <taxon>Intrasporangiaceae</taxon>
        <taxon>Terrabacter</taxon>
    </lineage>
</organism>
<evidence type="ECO:0000256" key="4">
    <source>
        <dbReference type="ARBA" id="ARBA00022438"/>
    </source>
</evidence>
<evidence type="ECO:0000256" key="7">
    <source>
        <dbReference type="ARBA" id="ARBA00049972"/>
    </source>
</evidence>
<dbReference type="InterPro" id="IPR000819">
    <property type="entry name" value="Peptidase_M17_C"/>
</dbReference>
<dbReference type="HAMAP" id="MF_00181">
    <property type="entry name" value="Cytosol_peptidase_M17"/>
    <property type="match status" value="1"/>
</dbReference>
<feature type="binding site" evidence="8">
    <location>
        <position position="262"/>
    </location>
    <ligand>
        <name>Mn(2+)</name>
        <dbReference type="ChEBI" id="CHEBI:29035"/>
        <label>2</label>
    </ligand>
</feature>
<evidence type="ECO:0000256" key="8">
    <source>
        <dbReference type="HAMAP-Rule" id="MF_00181"/>
    </source>
</evidence>
<dbReference type="Pfam" id="PF00883">
    <property type="entry name" value="Peptidase_M17"/>
    <property type="match status" value="1"/>
</dbReference>
<dbReference type="InterPro" id="IPR008283">
    <property type="entry name" value="Peptidase_M17_N"/>
</dbReference>
<evidence type="ECO:0000256" key="6">
    <source>
        <dbReference type="ARBA" id="ARBA00022801"/>
    </source>
</evidence>
<keyword evidence="4 8" id="KW-0031">Aminopeptidase</keyword>
<feature type="domain" description="Cytosol aminopeptidase" evidence="9">
    <location>
        <begin position="337"/>
        <end position="344"/>
    </location>
</feature>
<dbReference type="PANTHER" id="PTHR11963:SF23">
    <property type="entry name" value="CYTOSOL AMINOPEPTIDASE"/>
    <property type="match status" value="1"/>
</dbReference>
<reference evidence="11" key="1">
    <citation type="journal article" date="2019" name="Int. J. Syst. Evol. Microbiol.">
        <title>The Global Catalogue of Microorganisms (GCM) 10K type strain sequencing project: providing services to taxonomists for standard genome sequencing and annotation.</title>
        <authorList>
            <consortium name="The Broad Institute Genomics Platform"/>
            <consortium name="The Broad Institute Genome Sequencing Center for Infectious Disease"/>
            <person name="Wu L."/>
            <person name="Ma J."/>
        </authorList>
    </citation>
    <scope>NUCLEOTIDE SEQUENCE [LARGE SCALE GENOMIC DNA]</scope>
    <source>
        <strain evidence="11">JCM 17125</strain>
    </source>
</reference>
<dbReference type="InterPro" id="IPR023042">
    <property type="entry name" value="Peptidase_M17_leu_NH2_pept"/>
</dbReference>
<dbReference type="PRINTS" id="PR00481">
    <property type="entry name" value="LAMNOPPTDASE"/>
</dbReference>
<feature type="binding site" evidence="8">
    <location>
        <position position="262"/>
    </location>
    <ligand>
        <name>Mn(2+)</name>
        <dbReference type="ChEBI" id="CHEBI:29035"/>
        <label>1</label>
    </ligand>
</feature>
<dbReference type="InterPro" id="IPR043472">
    <property type="entry name" value="Macro_dom-like"/>
</dbReference>
<evidence type="ECO:0000259" key="9">
    <source>
        <dbReference type="PROSITE" id="PS00631"/>
    </source>
</evidence>
<evidence type="ECO:0000313" key="11">
    <source>
        <dbReference type="Proteomes" id="UP001501468"/>
    </source>
</evidence>
<comment type="caution">
    <text evidence="10">The sequence shown here is derived from an EMBL/GenBank/DDBJ whole genome shotgun (WGS) entry which is preliminary data.</text>
</comment>
<feature type="binding site" evidence="8">
    <location>
        <position position="257"/>
    </location>
    <ligand>
        <name>Mn(2+)</name>
        <dbReference type="ChEBI" id="CHEBI:29035"/>
        <label>2</label>
    </ligand>
</feature>
<dbReference type="Pfam" id="PF02789">
    <property type="entry name" value="Peptidase_M17_N"/>
    <property type="match status" value="1"/>
</dbReference>
<evidence type="ECO:0000256" key="5">
    <source>
        <dbReference type="ARBA" id="ARBA00022670"/>
    </source>
</evidence>
<keyword evidence="8" id="KW-0479">Metal-binding</keyword>
<evidence type="ECO:0000256" key="1">
    <source>
        <dbReference type="ARBA" id="ARBA00000135"/>
    </source>
</evidence>
<name>A0ABP7DBS4_9MICO</name>
<feature type="active site" evidence="8">
    <location>
        <position position="269"/>
    </location>
</feature>
<dbReference type="Gene3D" id="3.40.220.10">
    <property type="entry name" value="Leucine Aminopeptidase, subunit E, domain 1"/>
    <property type="match status" value="1"/>
</dbReference>
<feature type="binding site" evidence="8">
    <location>
        <position position="341"/>
    </location>
    <ligand>
        <name>Mn(2+)</name>
        <dbReference type="ChEBI" id="CHEBI:29035"/>
        <label>1</label>
    </ligand>
</feature>
<dbReference type="EC" id="3.4.11.1" evidence="8"/>
<dbReference type="SUPFAM" id="SSF53187">
    <property type="entry name" value="Zn-dependent exopeptidases"/>
    <property type="match status" value="1"/>
</dbReference>
<dbReference type="PANTHER" id="PTHR11963">
    <property type="entry name" value="LEUCINE AMINOPEPTIDASE-RELATED"/>
    <property type="match status" value="1"/>
</dbReference>
<feature type="binding site" evidence="8">
    <location>
        <position position="339"/>
    </location>
    <ligand>
        <name>Mn(2+)</name>
        <dbReference type="ChEBI" id="CHEBI:29035"/>
        <label>1</label>
    </ligand>
</feature>
<protein>
    <recommendedName>
        <fullName evidence="8">Probable cytosol aminopeptidase</fullName>
        <ecNumber evidence="8">3.4.11.1</ecNumber>
    </recommendedName>
    <alternativeName>
        <fullName evidence="8">Leucine aminopeptidase</fullName>
        <shortName evidence="8">LAP</shortName>
        <ecNumber evidence="8">3.4.11.10</ecNumber>
    </alternativeName>
    <alternativeName>
        <fullName evidence="8">Leucyl aminopeptidase</fullName>
    </alternativeName>
</protein>
<comment type="similarity">
    <text evidence="3 8">Belongs to the peptidase M17 family.</text>
</comment>
<comment type="catalytic activity">
    <reaction evidence="2 8">
        <text>Release of an N-terminal amino acid, preferentially leucine, but not glutamic or aspartic acids.</text>
        <dbReference type="EC" id="3.4.11.10"/>
    </reaction>
</comment>
<dbReference type="CDD" id="cd00433">
    <property type="entry name" value="Peptidase_M17"/>
    <property type="match status" value="1"/>
</dbReference>